<feature type="transmembrane region" description="Helical" evidence="1">
    <location>
        <begin position="346"/>
        <end position="366"/>
    </location>
</feature>
<keyword evidence="1" id="KW-1133">Transmembrane helix</keyword>
<organism evidence="2 3">
    <name type="scientific">Stieleria varia</name>
    <dbReference type="NCBI Taxonomy" id="2528005"/>
    <lineage>
        <taxon>Bacteria</taxon>
        <taxon>Pseudomonadati</taxon>
        <taxon>Planctomycetota</taxon>
        <taxon>Planctomycetia</taxon>
        <taxon>Pirellulales</taxon>
        <taxon>Pirellulaceae</taxon>
        <taxon>Stieleria</taxon>
    </lineage>
</organism>
<dbReference type="OrthoDB" id="261911at2"/>
<name>A0A5C6B3G4_9BACT</name>
<dbReference type="Proteomes" id="UP000320176">
    <property type="component" value="Unassembled WGS sequence"/>
</dbReference>
<dbReference type="RefSeq" id="WP_146519521.1">
    <property type="nucleotide sequence ID" value="NZ_CP151726.1"/>
</dbReference>
<gene>
    <name evidence="2" type="ORF">Pla52n_21610</name>
</gene>
<dbReference type="AlphaFoldDB" id="A0A5C6B3G4"/>
<dbReference type="EMBL" id="SJPN01000002">
    <property type="protein sequence ID" value="TWU06440.1"/>
    <property type="molecule type" value="Genomic_DNA"/>
</dbReference>
<keyword evidence="1" id="KW-0812">Transmembrane</keyword>
<reference evidence="2 3" key="1">
    <citation type="submission" date="2019-02" db="EMBL/GenBank/DDBJ databases">
        <title>Deep-cultivation of Planctomycetes and their phenomic and genomic characterization uncovers novel biology.</title>
        <authorList>
            <person name="Wiegand S."/>
            <person name="Jogler M."/>
            <person name="Boedeker C."/>
            <person name="Pinto D."/>
            <person name="Vollmers J."/>
            <person name="Rivas-Marin E."/>
            <person name="Kohn T."/>
            <person name="Peeters S.H."/>
            <person name="Heuer A."/>
            <person name="Rast P."/>
            <person name="Oberbeckmann S."/>
            <person name="Bunk B."/>
            <person name="Jeske O."/>
            <person name="Meyerdierks A."/>
            <person name="Storesund J.E."/>
            <person name="Kallscheuer N."/>
            <person name="Luecker S."/>
            <person name="Lage O.M."/>
            <person name="Pohl T."/>
            <person name="Merkel B.J."/>
            <person name="Hornburger P."/>
            <person name="Mueller R.-W."/>
            <person name="Bruemmer F."/>
            <person name="Labrenz M."/>
            <person name="Spormann A.M."/>
            <person name="Op Den Camp H."/>
            <person name="Overmann J."/>
            <person name="Amann R."/>
            <person name="Jetten M.S.M."/>
            <person name="Mascher T."/>
            <person name="Medema M.H."/>
            <person name="Devos D.P."/>
            <person name="Kaster A.-K."/>
            <person name="Ovreas L."/>
            <person name="Rohde M."/>
            <person name="Galperin M.Y."/>
            <person name="Jogler C."/>
        </authorList>
    </citation>
    <scope>NUCLEOTIDE SEQUENCE [LARGE SCALE GENOMIC DNA]</scope>
    <source>
        <strain evidence="2 3">Pla52n</strain>
    </source>
</reference>
<protein>
    <submittedName>
        <fullName evidence="2">Uncharacterized protein</fullName>
    </submittedName>
</protein>
<sequence length="962" mass="108110">MPSTVDLIRRALEKKFGISEDEMRPLAEKFGLEVEKVNKRLDEAVDLLRKGLRSEAIQSISRVPNAMQAAAELEFPEVDEWHEILQFMGIPIPTTLNEDSVSQINEAIVESLPLDALMKRHRQLAIAKAPLAGRLKVLRQIGRRDAANPVWAEDIEDWEKDRLREIDQELDQAIASEDIRTVCALHTELTGQKWISTPPARLVEQASFVAEGHYQQVRENELKKIVAKMQSAFESADEAQTRKLVSLWQSRTKELKQPVAFELERRVKPIIAWLNEMGRKAAVSSQRTSAIAHLQTLMNSAASLNEIRAAHEKATQFDEPMPEDVSEQYRKLIQSDQSKKKLKSGLIFGGAGAAVLAIVVAVVTLMSSGKQQERLETAQSQLQSLVLDENWQQAQSFYERQIKPNADLAADPTIESLYLKVEGAMNVEKERAAQFRKFLEQADAEDPALIDGDLLRRAEKIALTDDELAAVEKMMQRKNQFNQTSASKITEQAMKELNAYQSELVAFTNRPADEATRQSVEGLYSRLQTLPKKYAGATPEFDKKYQELKAQTSATLRNIQQQMGQSDEYQRDSKQFATSRTLEEYRDALEAISNKATEIGLPQELKDSLQESAHWDAVALTNQWLQEIKSAVSNGVSPAEARDLLSKQKSLATKVNKNPILLRMSAEKEQLQEASGRDALLDSMFDRLKKHTLSDLIELRVSEPLNGNVEQRYFVNSTFISENRDRLTASGRVGFPVVDSVLGAVRNRSFEGTFSVTDEPQATMRWLEQQGKELRVEFLQDWEKTFVTLIANVVKRDKLDGLVKEVLVSMLIDEAAAGSEVLEEATRGTRDELKLRRSKRDNWFAARPPDSSLSADVRGLASSELMSVYAGSEERWKSLLSFAENPYQWIGMLVRVPDGPVRLLARDQLPGSDGDLLIAVESPADASKTDFVRIGRLEQGDAKLEPARSNLVPGRPVFFLAD</sequence>
<keyword evidence="1" id="KW-0472">Membrane</keyword>
<proteinExistence type="predicted"/>
<accession>A0A5C6B3G4</accession>
<evidence type="ECO:0000313" key="3">
    <source>
        <dbReference type="Proteomes" id="UP000320176"/>
    </source>
</evidence>
<evidence type="ECO:0000313" key="2">
    <source>
        <dbReference type="EMBL" id="TWU06440.1"/>
    </source>
</evidence>
<comment type="caution">
    <text evidence="2">The sequence shown here is derived from an EMBL/GenBank/DDBJ whole genome shotgun (WGS) entry which is preliminary data.</text>
</comment>
<keyword evidence="3" id="KW-1185">Reference proteome</keyword>
<evidence type="ECO:0000256" key="1">
    <source>
        <dbReference type="SAM" id="Phobius"/>
    </source>
</evidence>